<accession>A0A8D8PI49</accession>
<protein>
    <submittedName>
        <fullName evidence="1">(northern house mosquito) hypothetical protein</fullName>
    </submittedName>
</protein>
<dbReference type="EMBL" id="HBUE01243316">
    <property type="protein sequence ID" value="CAG6550537.1"/>
    <property type="molecule type" value="Transcribed_RNA"/>
</dbReference>
<dbReference type="EMBL" id="HBUE01350410">
    <property type="protein sequence ID" value="CAG6602825.1"/>
    <property type="molecule type" value="Transcribed_RNA"/>
</dbReference>
<dbReference type="AlphaFoldDB" id="A0A8D8PI49"/>
<evidence type="ECO:0000313" key="1">
    <source>
        <dbReference type="EMBL" id="CAG6602826.1"/>
    </source>
</evidence>
<dbReference type="EMBL" id="HBUE01243311">
    <property type="protein sequence ID" value="CAG6550532.1"/>
    <property type="molecule type" value="Transcribed_RNA"/>
</dbReference>
<reference evidence="1" key="1">
    <citation type="submission" date="2021-05" db="EMBL/GenBank/DDBJ databases">
        <authorList>
            <person name="Alioto T."/>
            <person name="Alioto T."/>
            <person name="Gomez Garrido J."/>
        </authorList>
    </citation>
    <scope>NUCLEOTIDE SEQUENCE</scope>
</reference>
<dbReference type="EMBL" id="HBUE01243310">
    <property type="protein sequence ID" value="CAG6550531.1"/>
    <property type="molecule type" value="Transcribed_RNA"/>
</dbReference>
<proteinExistence type="predicted"/>
<dbReference type="EMBL" id="HBUE01350411">
    <property type="protein sequence ID" value="CAG6602826.1"/>
    <property type="molecule type" value="Transcribed_RNA"/>
</dbReference>
<dbReference type="EMBL" id="HBUE01350416">
    <property type="protein sequence ID" value="CAG6602831.1"/>
    <property type="molecule type" value="Transcribed_RNA"/>
</dbReference>
<sequence>MMLPSGKLMAKPSRKAELLSTSCFQLRQVSRTRSRSYLSSWRNIRVQSLGGRVGQSPADLQPEVSRCGNSFCSELVTTFNIDDSRLFMLFNLSSMASIFAPSSSTLLINAGSPLKATGRPDPPKLKLGTFGSMLFS</sequence>
<organism evidence="1">
    <name type="scientific">Culex pipiens</name>
    <name type="common">House mosquito</name>
    <dbReference type="NCBI Taxonomy" id="7175"/>
    <lineage>
        <taxon>Eukaryota</taxon>
        <taxon>Metazoa</taxon>
        <taxon>Ecdysozoa</taxon>
        <taxon>Arthropoda</taxon>
        <taxon>Hexapoda</taxon>
        <taxon>Insecta</taxon>
        <taxon>Pterygota</taxon>
        <taxon>Neoptera</taxon>
        <taxon>Endopterygota</taxon>
        <taxon>Diptera</taxon>
        <taxon>Nematocera</taxon>
        <taxon>Culicoidea</taxon>
        <taxon>Culicidae</taxon>
        <taxon>Culicinae</taxon>
        <taxon>Culicini</taxon>
        <taxon>Culex</taxon>
        <taxon>Culex</taxon>
    </lineage>
</organism>
<name>A0A8D8PI49_CULPI</name>